<dbReference type="SMART" id="SM00066">
    <property type="entry name" value="GAL4"/>
    <property type="match status" value="1"/>
</dbReference>
<dbReference type="InterPro" id="IPR050797">
    <property type="entry name" value="Carb_Metab_Trans_Reg"/>
</dbReference>
<evidence type="ECO:0000256" key="2">
    <source>
        <dbReference type="SAM" id="MobiDB-lite"/>
    </source>
</evidence>
<dbReference type="GO" id="GO:0000981">
    <property type="term" value="F:DNA-binding transcription factor activity, RNA polymerase II-specific"/>
    <property type="evidence" value="ECO:0007669"/>
    <property type="project" value="InterPro"/>
</dbReference>
<dbReference type="EMBL" id="JAGPXD010000002">
    <property type="protein sequence ID" value="KAH7367657.1"/>
    <property type="molecule type" value="Genomic_DNA"/>
</dbReference>
<proteinExistence type="predicted"/>
<feature type="compositionally biased region" description="Low complexity" evidence="2">
    <location>
        <begin position="115"/>
        <end position="128"/>
    </location>
</feature>
<dbReference type="Gene3D" id="4.10.240.10">
    <property type="entry name" value="Zn(2)-C6 fungal-type DNA-binding domain"/>
    <property type="match status" value="1"/>
</dbReference>
<dbReference type="InterPro" id="IPR036864">
    <property type="entry name" value="Zn2-C6_fun-type_DNA-bd_sf"/>
</dbReference>
<feature type="region of interest" description="Disordered" evidence="2">
    <location>
        <begin position="186"/>
        <end position="212"/>
    </location>
</feature>
<evidence type="ECO:0000259" key="3">
    <source>
        <dbReference type="PROSITE" id="PS50048"/>
    </source>
</evidence>
<gene>
    <name evidence="4" type="ORF">B0T11DRAFT_56633</name>
</gene>
<dbReference type="PROSITE" id="PS50048">
    <property type="entry name" value="ZN2_CY6_FUNGAL_2"/>
    <property type="match status" value="1"/>
</dbReference>
<feature type="region of interest" description="Disordered" evidence="2">
    <location>
        <begin position="29"/>
        <end position="163"/>
    </location>
</feature>
<feature type="compositionally biased region" description="Low complexity" evidence="2">
    <location>
        <begin position="98"/>
        <end position="107"/>
    </location>
</feature>
<dbReference type="Proteomes" id="UP000813385">
    <property type="component" value="Unassembled WGS sequence"/>
</dbReference>
<dbReference type="CDD" id="cd12148">
    <property type="entry name" value="fungal_TF_MHR"/>
    <property type="match status" value="1"/>
</dbReference>
<sequence>MAKLISSACDACRQRKVKCCGTKPQCSNCKSSDIPCKYDMPRRKRGPKPRDRTGVRAGSGPPHPSATSTTTPMEGVIVRTSDRDDSETHSPSGNTNSATAKPQAQFPAPAPALSPSPANAQAQANTPLSAPPPALAPALPTRLGRDDTDTDVTTQDSLHPRLPSIRADPIFSQLPSIHHRHDFGHAHRIAPWGPSPSSPRDSRPDDRLPSPTDIQRTLAHSLDKFGLTAERVAAQSIDMATSLLFGIIPIYHATSLSASISLLSQPSLVSLRVLGVMTPMTPYHTRILDDLRAFTLLTSFCAAICANANSSMLPGCDDSSIVRIFLRAARDMSLHYEDLDYEHPTSSSLIIKLMQSTAFHCLGKTHMSLCVMGDAYRLLLLMRLFDEQVVNKFPPAEAQALRNIYWSLHMIDKSASVLNDAPSMIHDLCLNQPTTVALEGPEGYNLLDSTCSPFSAPYEAQLHQGFYVTVRLFAEADDIFLDLRILARMRVRCQGAADSVLDSPSASMMSAYMSFSGILDTLPRWLRDPNSHVVEGDEAATAFQRKAFWTQRANFLITFHCLRMVILRRAAKLNFCRMLGLIDDESVVALRKTDIAHDMVSAATSVPFEALKINGEHCVEKFRQVGLDLLEIQHKNYDSAISTRAKAIFNHLLDLIARLDSKVSNELAGDLMT</sequence>
<dbReference type="InterPro" id="IPR001138">
    <property type="entry name" value="Zn2Cys6_DnaBD"/>
</dbReference>
<dbReference type="SUPFAM" id="SSF57701">
    <property type="entry name" value="Zn2/Cys6 DNA-binding domain"/>
    <property type="match status" value="1"/>
</dbReference>
<dbReference type="Pfam" id="PF00172">
    <property type="entry name" value="Zn_clus"/>
    <property type="match status" value="1"/>
</dbReference>
<name>A0A8K0TQX5_9PEZI</name>
<feature type="domain" description="Zn(2)-C6 fungal-type" evidence="3">
    <location>
        <begin position="8"/>
        <end position="38"/>
    </location>
</feature>
<evidence type="ECO:0000313" key="4">
    <source>
        <dbReference type="EMBL" id="KAH7367657.1"/>
    </source>
</evidence>
<accession>A0A8K0TQX5</accession>
<keyword evidence="1" id="KW-0539">Nucleus</keyword>
<comment type="caution">
    <text evidence="4">The sequence shown here is derived from an EMBL/GenBank/DDBJ whole genome shotgun (WGS) entry which is preliminary data.</text>
</comment>
<evidence type="ECO:0000313" key="5">
    <source>
        <dbReference type="Proteomes" id="UP000813385"/>
    </source>
</evidence>
<protein>
    <recommendedName>
        <fullName evidence="3">Zn(2)-C6 fungal-type domain-containing protein</fullName>
    </recommendedName>
</protein>
<dbReference type="PROSITE" id="PS00463">
    <property type="entry name" value="ZN2_CY6_FUNGAL_1"/>
    <property type="match status" value="1"/>
</dbReference>
<dbReference type="OrthoDB" id="2283488at2759"/>
<reference evidence="4" key="1">
    <citation type="journal article" date="2021" name="Nat. Commun.">
        <title>Genetic determinants of endophytism in the Arabidopsis root mycobiome.</title>
        <authorList>
            <person name="Mesny F."/>
            <person name="Miyauchi S."/>
            <person name="Thiergart T."/>
            <person name="Pickel B."/>
            <person name="Atanasova L."/>
            <person name="Karlsson M."/>
            <person name="Huettel B."/>
            <person name="Barry K.W."/>
            <person name="Haridas S."/>
            <person name="Chen C."/>
            <person name="Bauer D."/>
            <person name="Andreopoulos W."/>
            <person name="Pangilinan J."/>
            <person name="LaButti K."/>
            <person name="Riley R."/>
            <person name="Lipzen A."/>
            <person name="Clum A."/>
            <person name="Drula E."/>
            <person name="Henrissat B."/>
            <person name="Kohler A."/>
            <person name="Grigoriev I.V."/>
            <person name="Martin F.M."/>
            <person name="Hacquard S."/>
        </authorList>
    </citation>
    <scope>NUCLEOTIDE SEQUENCE</scope>
    <source>
        <strain evidence="4">MPI-CAGE-AT-0016</strain>
    </source>
</reference>
<dbReference type="PANTHER" id="PTHR31668:SF30">
    <property type="entry name" value="ZN(II)2CYS6 TRANSCRIPTION FACTOR (EUROFUNG)"/>
    <property type="match status" value="1"/>
</dbReference>
<keyword evidence="5" id="KW-1185">Reference proteome</keyword>
<organism evidence="4 5">
    <name type="scientific">Plectosphaerella cucumerina</name>
    <dbReference type="NCBI Taxonomy" id="40658"/>
    <lineage>
        <taxon>Eukaryota</taxon>
        <taxon>Fungi</taxon>
        <taxon>Dikarya</taxon>
        <taxon>Ascomycota</taxon>
        <taxon>Pezizomycotina</taxon>
        <taxon>Sordariomycetes</taxon>
        <taxon>Hypocreomycetidae</taxon>
        <taxon>Glomerellales</taxon>
        <taxon>Plectosphaerellaceae</taxon>
        <taxon>Plectosphaerella</taxon>
    </lineage>
</organism>
<evidence type="ECO:0000256" key="1">
    <source>
        <dbReference type="ARBA" id="ARBA00023242"/>
    </source>
</evidence>
<dbReference type="AlphaFoldDB" id="A0A8K0TQX5"/>
<dbReference type="PANTHER" id="PTHR31668">
    <property type="entry name" value="GLUCOSE TRANSPORT TRANSCRIPTION REGULATOR RGT1-RELATED-RELATED"/>
    <property type="match status" value="1"/>
</dbReference>
<dbReference type="CDD" id="cd00067">
    <property type="entry name" value="GAL4"/>
    <property type="match status" value="1"/>
</dbReference>
<dbReference type="GO" id="GO:0008270">
    <property type="term" value="F:zinc ion binding"/>
    <property type="evidence" value="ECO:0007669"/>
    <property type="project" value="InterPro"/>
</dbReference>